<feature type="domain" description="HTH tetR-type" evidence="5">
    <location>
        <begin position="17"/>
        <end position="77"/>
    </location>
</feature>
<keyword evidence="2 4" id="KW-0238">DNA-binding</keyword>
<dbReference type="Gene3D" id="1.10.10.60">
    <property type="entry name" value="Homeodomain-like"/>
    <property type="match status" value="1"/>
</dbReference>
<dbReference type="PANTHER" id="PTHR30055:SF238">
    <property type="entry name" value="MYCOFACTOCIN BIOSYNTHESIS TRANSCRIPTIONAL REGULATOR MFTR-RELATED"/>
    <property type="match status" value="1"/>
</dbReference>
<dbReference type="Pfam" id="PF17754">
    <property type="entry name" value="TetR_C_14"/>
    <property type="match status" value="1"/>
</dbReference>
<sequence length="209" mass="22985">MTDPVALPNTLAERKRQLVRDELTTAALTLFISQGYEETTVDQIVAAAGVSRRTFFRYFRSKDDVVVEFLGDLGARLREELADRPAHEPPALALRRTLALFAGAYGPAPRQALELGTLVITTPALLARYLERQSQWRADLTVELARRMGAGTDDLRPGLLTAVAFAAFETAVNAWVARRGERTLAELVEEAFDLLDAPPAPARRPDEAA</sequence>
<dbReference type="RefSeq" id="WP_376773900.1">
    <property type="nucleotide sequence ID" value="NZ_JACBZD010000001.1"/>
</dbReference>
<evidence type="ECO:0000256" key="1">
    <source>
        <dbReference type="ARBA" id="ARBA00023015"/>
    </source>
</evidence>
<evidence type="ECO:0000256" key="3">
    <source>
        <dbReference type="ARBA" id="ARBA00023163"/>
    </source>
</evidence>
<dbReference type="SUPFAM" id="SSF46689">
    <property type="entry name" value="Homeodomain-like"/>
    <property type="match status" value="1"/>
</dbReference>
<dbReference type="EMBL" id="JACBZD010000001">
    <property type="protein sequence ID" value="NYI04339.1"/>
    <property type="molecule type" value="Genomic_DNA"/>
</dbReference>
<evidence type="ECO:0000313" key="6">
    <source>
        <dbReference type="EMBL" id="NYI04339.1"/>
    </source>
</evidence>
<dbReference type="GO" id="GO:0003700">
    <property type="term" value="F:DNA-binding transcription factor activity"/>
    <property type="evidence" value="ECO:0007669"/>
    <property type="project" value="TreeGrafter"/>
</dbReference>
<dbReference type="PROSITE" id="PS50977">
    <property type="entry name" value="HTH_TETR_2"/>
    <property type="match status" value="1"/>
</dbReference>
<feature type="DNA-binding region" description="H-T-H motif" evidence="4">
    <location>
        <begin position="40"/>
        <end position="59"/>
    </location>
</feature>
<organism evidence="6 7">
    <name type="scientific">Allostreptomyces psammosilenae</name>
    <dbReference type="NCBI Taxonomy" id="1892865"/>
    <lineage>
        <taxon>Bacteria</taxon>
        <taxon>Bacillati</taxon>
        <taxon>Actinomycetota</taxon>
        <taxon>Actinomycetes</taxon>
        <taxon>Kitasatosporales</taxon>
        <taxon>Streptomycetaceae</taxon>
        <taxon>Allostreptomyces</taxon>
    </lineage>
</organism>
<evidence type="ECO:0000313" key="7">
    <source>
        <dbReference type="Proteomes" id="UP000567795"/>
    </source>
</evidence>
<evidence type="ECO:0000256" key="4">
    <source>
        <dbReference type="PROSITE-ProRule" id="PRU00335"/>
    </source>
</evidence>
<dbReference type="InterPro" id="IPR009057">
    <property type="entry name" value="Homeodomain-like_sf"/>
</dbReference>
<reference evidence="6 7" key="1">
    <citation type="submission" date="2020-07" db="EMBL/GenBank/DDBJ databases">
        <title>Sequencing the genomes of 1000 actinobacteria strains.</title>
        <authorList>
            <person name="Klenk H.-P."/>
        </authorList>
    </citation>
    <scope>NUCLEOTIDE SEQUENCE [LARGE SCALE GENOMIC DNA]</scope>
    <source>
        <strain evidence="6 7">DSM 42178</strain>
    </source>
</reference>
<evidence type="ECO:0000259" key="5">
    <source>
        <dbReference type="PROSITE" id="PS50977"/>
    </source>
</evidence>
<dbReference type="PRINTS" id="PR00455">
    <property type="entry name" value="HTHTETR"/>
</dbReference>
<accession>A0A852ZPP4</accession>
<keyword evidence="1" id="KW-0805">Transcription regulation</keyword>
<dbReference type="GO" id="GO:0000976">
    <property type="term" value="F:transcription cis-regulatory region binding"/>
    <property type="evidence" value="ECO:0007669"/>
    <property type="project" value="TreeGrafter"/>
</dbReference>
<comment type="caution">
    <text evidence="6">The sequence shown here is derived from an EMBL/GenBank/DDBJ whole genome shotgun (WGS) entry which is preliminary data.</text>
</comment>
<dbReference type="Gene3D" id="1.10.357.10">
    <property type="entry name" value="Tetracycline Repressor, domain 2"/>
    <property type="match status" value="1"/>
</dbReference>
<gene>
    <name evidence="6" type="ORF">FHU37_001282</name>
</gene>
<dbReference type="InterPro" id="IPR001647">
    <property type="entry name" value="HTH_TetR"/>
</dbReference>
<dbReference type="Proteomes" id="UP000567795">
    <property type="component" value="Unassembled WGS sequence"/>
</dbReference>
<protein>
    <submittedName>
        <fullName evidence="6">AcrR family transcriptional regulator</fullName>
    </submittedName>
</protein>
<dbReference type="PANTHER" id="PTHR30055">
    <property type="entry name" value="HTH-TYPE TRANSCRIPTIONAL REGULATOR RUTR"/>
    <property type="match status" value="1"/>
</dbReference>
<dbReference type="InterPro" id="IPR041347">
    <property type="entry name" value="MftR_C"/>
</dbReference>
<dbReference type="InterPro" id="IPR023772">
    <property type="entry name" value="DNA-bd_HTH_TetR-type_CS"/>
</dbReference>
<name>A0A852ZPP4_9ACTN</name>
<dbReference type="PROSITE" id="PS01081">
    <property type="entry name" value="HTH_TETR_1"/>
    <property type="match status" value="1"/>
</dbReference>
<dbReference type="InterPro" id="IPR050109">
    <property type="entry name" value="HTH-type_TetR-like_transc_reg"/>
</dbReference>
<evidence type="ECO:0000256" key="2">
    <source>
        <dbReference type="ARBA" id="ARBA00023125"/>
    </source>
</evidence>
<dbReference type="AlphaFoldDB" id="A0A852ZPP4"/>
<dbReference type="Pfam" id="PF00440">
    <property type="entry name" value="TetR_N"/>
    <property type="match status" value="1"/>
</dbReference>
<keyword evidence="7" id="KW-1185">Reference proteome</keyword>
<keyword evidence="3" id="KW-0804">Transcription</keyword>
<proteinExistence type="predicted"/>